<dbReference type="AlphaFoldDB" id="A0A4Y3RSA7"/>
<evidence type="ECO:0000256" key="1">
    <source>
        <dbReference type="SAM" id="MobiDB-lite"/>
    </source>
</evidence>
<sequence>MPQGVAAPGSTAGRAQAPAASRAQPMYTAAARGMTLTPITPVTLASWAVREARLRPIRTIG</sequence>
<reference evidence="2 3" key="1">
    <citation type="submission" date="2019-06" db="EMBL/GenBank/DDBJ databases">
        <title>Whole genome shotgun sequence of Streptomyces gardneri NBRC 12865.</title>
        <authorList>
            <person name="Hosoyama A."/>
            <person name="Uohara A."/>
            <person name="Ohji S."/>
            <person name="Ichikawa N."/>
        </authorList>
    </citation>
    <scope>NUCLEOTIDE SEQUENCE [LARGE SCALE GENOMIC DNA]</scope>
    <source>
        <strain evidence="2 3">NBRC 12865</strain>
    </source>
</reference>
<protein>
    <submittedName>
        <fullName evidence="2">Uncharacterized protein</fullName>
    </submittedName>
</protein>
<name>A0A4Y3RSA7_9ACTN</name>
<feature type="region of interest" description="Disordered" evidence="1">
    <location>
        <begin position="1"/>
        <end position="24"/>
    </location>
</feature>
<accession>A0A4Y3RSA7</accession>
<gene>
    <name evidence="2" type="ORF">SGA01_55430</name>
</gene>
<evidence type="ECO:0000313" key="2">
    <source>
        <dbReference type="EMBL" id="GEB59938.1"/>
    </source>
</evidence>
<dbReference type="Proteomes" id="UP000315226">
    <property type="component" value="Unassembled WGS sequence"/>
</dbReference>
<keyword evidence="3" id="KW-1185">Reference proteome</keyword>
<evidence type="ECO:0000313" key="3">
    <source>
        <dbReference type="Proteomes" id="UP000315226"/>
    </source>
</evidence>
<organism evidence="2 3">
    <name type="scientific">Streptomyces gardneri</name>
    <dbReference type="NCBI Taxonomy" id="66892"/>
    <lineage>
        <taxon>Bacteria</taxon>
        <taxon>Bacillati</taxon>
        <taxon>Actinomycetota</taxon>
        <taxon>Actinomycetes</taxon>
        <taxon>Kitasatosporales</taxon>
        <taxon>Streptomycetaceae</taxon>
        <taxon>Streptomyces</taxon>
    </lineage>
</organism>
<comment type="caution">
    <text evidence="2">The sequence shown here is derived from an EMBL/GenBank/DDBJ whole genome shotgun (WGS) entry which is preliminary data.</text>
</comment>
<proteinExistence type="predicted"/>
<dbReference type="EMBL" id="BJMN01000037">
    <property type="protein sequence ID" value="GEB59938.1"/>
    <property type="molecule type" value="Genomic_DNA"/>
</dbReference>
<feature type="compositionally biased region" description="Low complexity" evidence="1">
    <location>
        <begin position="9"/>
        <end position="24"/>
    </location>
</feature>